<feature type="region of interest" description="Disordered" evidence="5">
    <location>
        <begin position="173"/>
        <end position="195"/>
    </location>
</feature>
<organism evidence="7 8">
    <name type="scientific">Thalassovita aquimarina</name>
    <dbReference type="NCBI Taxonomy" id="2785917"/>
    <lineage>
        <taxon>Bacteria</taxon>
        <taxon>Pseudomonadati</taxon>
        <taxon>Pseudomonadota</taxon>
        <taxon>Alphaproteobacteria</taxon>
        <taxon>Rhodobacterales</taxon>
        <taxon>Roseobacteraceae</taxon>
        <taxon>Thalassovita</taxon>
    </lineage>
</organism>
<dbReference type="InterPro" id="IPR006664">
    <property type="entry name" value="OMP_bac"/>
</dbReference>
<dbReference type="InterPro" id="IPR055354">
    <property type="entry name" value="DUF7507"/>
</dbReference>
<evidence type="ECO:0000256" key="4">
    <source>
        <dbReference type="PROSITE-ProRule" id="PRU00473"/>
    </source>
</evidence>
<keyword evidence="2 4" id="KW-0472">Membrane</keyword>
<dbReference type="SUPFAM" id="SSF103515">
    <property type="entry name" value="Autotransporter"/>
    <property type="match status" value="1"/>
</dbReference>
<evidence type="ECO:0000256" key="1">
    <source>
        <dbReference type="ARBA" id="ARBA00004442"/>
    </source>
</evidence>
<comment type="caution">
    <text evidence="7">The sequence shown here is derived from an EMBL/GenBank/DDBJ whole genome shotgun (WGS) entry which is preliminary data.</text>
</comment>
<evidence type="ECO:0000259" key="6">
    <source>
        <dbReference type="PROSITE" id="PS51123"/>
    </source>
</evidence>
<dbReference type="Pfam" id="PF24346">
    <property type="entry name" value="DUF7507"/>
    <property type="match status" value="1"/>
</dbReference>
<evidence type="ECO:0000256" key="5">
    <source>
        <dbReference type="SAM" id="MobiDB-lite"/>
    </source>
</evidence>
<dbReference type="Gene3D" id="2.60.40.1120">
    <property type="entry name" value="Carboxypeptidase-like, regulatory domain"/>
    <property type="match status" value="1"/>
</dbReference>
<dbReference type="NCBIfam" id="TIGR01451">
    <property type="entry name" value="B_ant_repeat"/>
    <property type="match status" value="1"/>
</dbReference>
<dbReference type="Proteomes" id="UP001195941">
    <property type="component" value="Unassembled WGS sequence"/>
</dbReference>
<dbReference type="InterPro" id="IPR036709">
    <property type="entry name" value="Autotransporte_beta_dom_sf"/>
</dbReference>
<dbReference type="PRINTS" id="PR01021">
    <property type="entry name" value="OMPADOMAIN"/>
</dbReference>
<gene>
    <name evidence="7" type="ORF">IT775_19290</name>
</gene>
<accession>A0ABS5HXI0</accession>
<dbReference type="CDD" id="cd07185">
    <property type="entry name" value="OmpA_C-like"/>
    <property type="match status" value="1"/>
</dbReference>
<dbReference type="InterPro" id="IPR006665">
    <property type="entry name" value="OmpA-like"/>
</dbReference>
<dbReference type="InterPro" id="IPR047589">
    <property type="entry name" value="DUF11_rpt"/>
</dbReference>
<keyword evidence="8" id="KW-1185">Reference proteome</keyword>
<comment type="subcellular location">
    <subcellularLocation>
        <location evidence="1">Cell outer membrane</location>
    </subcellularLocation>
</comment>
<evidence type="ECO:0000256" key="3">
    <source>
        <dbReference type="ARBA" id="ARBA00023237"/>
    </source>
</evidence>
<evidence type="ECO:0000313" key="7">
    <source>
        <dbReference type="EMBL" id="MBR9653268.1"/>
    </source>
</evidence>
<feature type="compositionally biased region" description="Low complexity" evidence="5">
    <location>
        <begin position="183"/>
        <end position="192"/>
    </location>
</feature>
<feature type="domain" description="OmpA-like" evidence="6">
    <location>
        <begin position="504"/>
        <end position="621"/>
    </location>
</feature>
<dbReference type="InterPro" id="IPR008969">
    <property type="entry name" value="CarboxyPept-like_regulatory"/>
</dbReference>
<dbReference type="PROSITE" id="PS51123">
    <property type="entry name" value="OMPA_2"/>
    <property type="match status" value="1"/>
</dbReference>
<dbReference type="SUPFAM" id="SSF49464">
    <property type="entry name" value="Carboxypeptidase regulatory domain-like"/>
    <property type="match status" value="1"/>
</dbReference>
<sequence length="943" mass="99093">YTVTQADIDAGGLRNSATVVGTYGGADYTDVTDDGDDSDGNTTDDETETLATIAPVIKVTKTVDDSALEDGVRAGDTLNYTIKVENIGNITLSDVALTDNFKDLHGGTLSLTAGPTKASDTGAIATDTTMDVGDVWIYEASYDLTDGAIATGGVENIAVVTAKAPDDSVVTAESKVGGNTSVDGDGTPTDTGFPGEVSGTVRQYERGISGIVVYLLKETAPGSGVFDYVMVPDNPSQRLSTVTDESGEYVFIGLAPGTYGVEFDNPGSQADPTAISADYSETANRITGIVVDAGDVEVEQDAFFVDPSGVIYDSSSFTPIPGAVVTLYYQATSGASRSVVPNAWLNDALGDLNAVSTGTDGAYSFFLDPATAQNGIYSIEVSKSGYEFASQTIAPQPGTFDPGLGGGVVQITNAAVPADGMDTSYYLSYQMAFSADPATTSNGVVNNHIPLDPGLVLPLVEDDLLLILKDDLAVTMTQQSRQMNSYAAGALQRLKSRDRDQCLVALAKALDDQPVLFDTDKSTLKPESGAILDKMADILNSCEAASFEIAGHTDDRASDAYNMVLSQARVDAVVAALGQRGVNTERLAAKGYGETRPIADNATAEGRAANRRVEFLPLDKRHKAEECVATDTIDRGINASANNSGAAVDGSYHRETRNCQNDSWRIVSGTASYLKNDNGVSQGMFNLTVRTEKFVTDDRVFGRFLGVYGSKSDITGLATGDIKGFGLNAGIYGANRFASGLFLDYYLGGAIGRHAFDLDFDRTGGVVHTEGNYRYFAAFGGAALSGQTQMGRLIVSPRAGLDLAWSPGGDVDVTATRGAIEDSGNLRIGRMSGARLFGEARIEDLLPGRAEVLAITPRIFCDKPIGGGENSCGYGAAIELSRENLGNRTSFSATLDGERSENHDSIGLVFEYAKSLSGGQLTGTTSVSSQGEIAITTQYKLEF</sequence>
<dbReference type="Pfam" id="PF00691">
    <property type="entry name" value="OmpA"/>
    <property type="match status" value="1"/>
</dbReference>
<dbReference type="PANTHER" id="PTHR30329:SF21">
    <property type="entry name" value="LIPOPROTEIN YIAD-RELATED"/>
    <property type="match status" value="1"/>
</dbReference>
<reference evidence="7 8" key="1">
    <citation type="journal article" date="2021" name="Arch. Microbiol.">
        <title>Thalassobius aquimarinus sp. nov., isolated from the Sea of Japan seashore.</title>
        <authorList>
            <person name="Kurilenko V.V."/>
            <person name="Romanenko L.A."/>
            <person name="Chernysheva N.Y."/>
            <person name="Velansky P.V."/>
            <person name="Tekutyeva L.A."/>
            <person name="Isaeva M.P."/>
            <person name="Mikhailov V.V."/>
        </authorList>
    </citation>
    <scope>NUCLEOTIDE SEQUENCE [LARGE SCALE GENOMIC DNA]</scope>
    <source>
        <strain evidence="7 8">KMM 8518</strain>
    </source>
</reference>
<dbReference type="InterPro" id="IPR036737">
    <property type="entry name" value="OmpA-like_sf"/>
</dbReference>
<dbReference type="InterPro" id="IPR013783">
    <property type="entry name" value="Ig-like_fold"/>
</dbReference>
<dbReference type="InterPro" id="IPR050330">
    <property type="entry name" value="Bact_OuterMem_StrucFunc"/>
</dbReference>
<dbReference type="EMBL" id="JADMKU010000026">
    <property type="protein sequence ID" value="MBR9653268.1"/>
    <property type="molecule type" value="Genomic_DNA"/>
</dbReference>
<dbReference type="SUPFAM" id="SSF117074">
    <property type="entry name" value="Hypothetical protein PA1324"/>
    <property type="match status" value="1"/>
</dbReference>
<dbReference type="Gene3D" id="2.60.40.10">
    <property type="entry name" value="Immunoglobulins"/>
    <property type="match status" value="1"/>
</dbReference>
<protein>
    <submittedName>
        <fullName evidence="7">OmpA family protein</fullName>
    </submittedName>
</protein>
<name>A0ABS5HXI0_9RHOB</name>
<feature type="non-terminal residue" evidence="7">
    <location>
        <position position="1"/>
    </location>
</feature>
<dbReference type="Gene3D" id="3.30.1330.60">
    <property type="entry name" value="OmpA-like domain"/>
    <property type="match status" value="1"/>
</dbReference>
<evidence type="ECO:0000313" key="8">
    <source>
        <dbReference type="Proteomes" id="UP001195941"/>
    </source>
</evidence>
<dbReference type="SUPFAM" id="SSF103088">
    <property type="entry name" value="OmpA-like"/>
    <property type="match status" value="1"/>
</dbReference>
<dbReference type="RefSeq" id="WP_212702891.1">
    <property type="nucleotide sequence ID" value="NZ_JADMKU010000026.1"/>
</dbReference>
<feature type="compositionally biased region" description="Acidic residues" evidence="5">
    <location>
        <begin position="30"/>
        <end position="45"/>
    </location>
</feature>
<keyword evidence="3" id="KW-0998">Cell outer membrane</keyword>
<evidence type="ECO:0000256" key="2">
    <source>
        <dbReference type="ARBA" id="ARBA00023136"/>
    </source>
</evidence>
<feature type="region of interest" description="Disordered" evidence="5">
    <location>
        <begin position="26"/>
        <end position="45"/>
    </location>
</feature>
<dbReference type="PANTHER" id="PTHR30329">
    <property type="entry name" value="STATOR ELEMENT OF FLAGELLAR MOTOR COMPLEX"/>
    <property type="match status" value="1"/>
</dbReference>
<proteinExistence type="predicted"/>